<feature type="non-terminal residue" evidence="1">
    <location>
        <position position="1"/>
    </location>
</feature>
<evidence type="ECO:0000313" key="2">
    <source>
        <dbReference type="Proteomes" id="UP000554482"/>
    </source>
</evidence>
<dbReference type="AlphaFoldDB" id="A0A7J6WAE4"/>
<keyword evidence="2" id="KW-1185">Reference proteome</keyword>
<protein>
    <submittedName>
        <fullName evidence="1">Uncharacterized protein</fullName>
    </submittedName>
</protein>
<name>A0A7J6WAE4_THATH</name>
<reference evidence="1 2" key="1">
    <citation type="submission" date="2020-06" db="EMBL/GenBank/DDBJ databases">
        <title>Transcriptomic and genomic resources for Thalictrum thalictroides and T. hernandezii: Facilitating candidate gene discovery in an emerging model plant lineage.</title>
        <authorList>
            <person name="Arias T."/>
            <person name="Riano-Pachon D.M."/>
            <person name="Di Stilio V.S."/>
        </authorList>
    </citation>
    <scope>NUCLEOTIDE SEQUENCE [LARGE SCALE GENOMIC DNA]</scope>
    <source>
        <strain evidence="2">cv. WT478/WT964</strain>
        <tissue evidence="1">Leaves</tissue>
    </source>
</reference>
<organism evidence="1 2">
    <name type="scientific">Thalictrum thalictroides</name>
    <name type="common">Rue-anemone</name>
    <name type="synonym">Anemone thalictroides</name>
    <dbReference type="NCBI Taxonomy" id="46969"/>
    <lineage>
        <taxon>Eukaryota</taxon>
        <taxon>Viridiplantae</taxon>
        <taxon>Streptophyta</taxon>
        <taxon>Embryophyta</taxon>
        <taxon>Tracheophyta</taxon>
        <taxon>Spermatophyta</taxon>
        <taxon>Magnoliopsida</taxon>
        <taxon>Ranunculales</taxon>
        <taxon>Ranunculaceae</taxon>
        <taxon>Thalictroideae</taxon>
        <taxon>Thalictrum</taxon>
    </lineage>
</organism>
<proteinExistence type="predicted"/>
<gene>
    <name evidence="1" type="ORF">FRX31_017231</name>
</gene>
<dbReference type="Proteomes" id="UP000554482">
    <property type="component" value="Unassembled WGS sequence"/>
</dbReference>
<accession>A0A7J6WAE4</accession>
<comment type="caution">
    <text evidence="1">The sequence shown here is derived from an EMBL/GenBank/DDBJ whole genome shotgun (WGS) entry which is preliminary data.</text>
</comment>
<evidence type="ECO:0000313" key="1">
    <source>
        <dbReference type="EMBL" id="KAF5193182.1"/>
    </source>
</evidence>
<sequence>MMGYRYSAINKLHFEFFASGSLKGLLRAPIAYTSPALLYSTSSIIGENPIL</sequence>
<dbReference type="EMBL" id="JABWDY010020400">
    <property type="protein sequence ID" value="KAF5193182.1"/>
    <property type="molecule type" value="Genomic_DNA"/>
</dbReference>